<evidence type="ECO:0000313" key="3">
    <source>
        <dbReference type="EMBL" id="KAE9097208.1"/>
    </source>
</evidence>
<keyword evidence="11" id="KW-1185">Reference proteome</keyword>
<evidence type="ECO:0000313" key="10">
    <source>
        <dbReference type="Proteomes" id="UP000429523"/>
    </source>
</evidence>
<organism evidence="1 10">
    <name type="scientific">Phytophthora fragariae</name>
    <dbReference type="NCBI Taxonomy" id="53985"/>
    <lineage>
        <taxon>Eukaryota</taxon>
        <taxon>Sar</taxon>
        <taxon>Stramenopiles</taxon>
        <taxon>Oomycota</taxon>
        <taxon>Peronosporomycetes</taxon>
        <taxon>Peronosporales</taxon>
        <taxon>Peronosporaceae</taxon>
        <taxon>Phytophthora</taxon>
    </lineage>
</organism>
<evidence type="ECO:0000313" key="1">
    <source>
        <dbReference type="EMBL" id="KAE8936151.1"/>
    </source>
</evidence>
<dbReference type="EMBL" id="QXGA01000653">
    <property type="protein sequence ID" value="KAE9142996.1"/>
    <property type="molecule type" value="Genomic_DNA"/>
</dbReference>
<dbReference type="EMBL" id="QXFZ01001043">
    <property type="protein sequence ID" value="KAE9098306.1"/>
    <property type="molecule type" value="Genomic_DNA"/>
</dbReference>
<evidence type="ECO:0000313" key="18">
    <source>
        <dbReference type="Proteomes" id="UP000488956"/>
    </source>
</evidence>
<dbReference type="EMBL" id="QXFX01001078">
    <property type="protein sequence ID" value="KAE9097208.1"/>
    <property type="molecule type" value="Genomic_DNA"/>
</dbReference>
<dbReference type="OrthoDB" id="111892at2759"/>
<dbReference type="Proteomes" id="UP000440732">
    <property type="component" value="Unassembled WGS sequence"/>
</dbReference>
<evidence type="ECO:0000313" key="13">
    <source>
        <dbReference type="Proteomes" id="UP000440367"/>
    </source>
</evidence>
<evidence type="ECO:0000313" key="4">
    <source>
        <dbReference type="EMBL" id="KAE9098306.1"/>
    </source>
</evidence>
<protein>
    <recommendedName>
        <fullName evidence="19">DUF4219 domain-containing protein</fullName>
    </recommendedName>
</protein>
<reference evidence="10 11" key="1">
    <citation type="submission" date="2018-08" db="EMBL/GenBank/DDBJ databases">
        <title>Genomic investigation of the strawberry pathogen Phytophthora fragariae indicates pathogenicity is determined by transcriptional variation in three key races.</title>
        <authorList>
            <person name="Adams T.M."/>
            <person name="Armitage A.D."/>
            <person name="Sobczyk M.K."/>
            <person name="Bates H.J."/>
            <person name="Dunwell J.M."/>
            <person name="Nellist C.F."/>
            <person name="Harrison R.J."/>
        </authorList>
    </citation>
    <scope>NUCLEOTIDE SEQUENCE [LARGE SCALE GENOMIC DNA]</scope>
    <source>
        <strain evidence="9 12">A4</strain>
        <strain evidence="7 13">BC-1</strain>
        <strain evidence="8 17">BC-23</strain>
        <strain evidence="6 11">NOV-27</strain>
        <strain evidence="5 14">NOV-5</strain>
        <strain evidence="4 15">NOV-71</strain>
        <strain evidence="1 10">NOV-9</strain>
        <strain evidence="3 18">ONT-3</strain>
        <strain evidence="2 16">SCRP245</strain>
    </source>
</reference>
<dbReference type="Proteomes" id="UP000476176">
    <property type="component" value="Unassembled WGS sequence"/>
</dbReference>
<evidence type="ECO:0000313" key="15">
    <source>
        <dbReference type="Proteomes" id="UP000441208"/>
    </source>
</evidence>
<evidence type="ECO:0000313" key="8">
    <source>
        <dbReference type="EMBL" id="KAE9225551.1"/>
    </source>
</evidence>
<evidence type="ECO:0000313" key="2">
    <source>
        <dbReference type="EMBL" id="KAE8998053.1"/>
    </source>
</evidence>
<evidence type="ECO:0000313" key="11">
    <source>
        <dbReference type="Proteomes" id="UP000433483"/>
    </source>
</evidence>
<dbReference type="EMBL" id="QXGC01000664">
    <property type="protein sequence ID" value="KAE9225551.1"/>
    <property type="molecule type" value="Genomic_DNA"/>
</dbReference>
<dbReference type="Proteomes" id="UP000460718">
    <property type="component" value="Unassembled WGS sequence"/>
</dbReference>
<dbReference type="EMBL" id="QXFW01001023">
    <property type="protein sequence ID" value="KAE8998053.1"/>
    <property type="molecule type" value="Genomic_DNA"/>
</dbReference>
<dbReference type="EMBL" id="QXGB01000931">
    <property type="protein sequence ID" value="KAE9200840.1"/>
    <property type="molecule type" value="Genomic_DNA"/>
</dbReference>
<comment type="caution">
    <text evidence="1">The sequence shown here is derived from an EMBL/GenBank/DDBJ whole genome shotgun (WGS) entry which is preliminary data.</text>
</comment>
<dbReference type="EMBL" id="QXGE01001049">
    <property type="protein sequence ID" value="KAE9298679.1"/>
    <property type="molecule type" value="Genomic_DNA"/>
</dbReference>
<name>A0A6A3EVU5_9STRA</name>
<dbReference type="Proteomes" id="UP000440367">
    <property type="component" value="Unassembled WGS sequence"/>
</dbReference>
<dbReference type="Proteomes" id="UP000433483">
    <property type="component" value="Unassembled WGS sequence"/>
</dbReference>
<evidence type="ECO:0000313" key="16">
    <source>
        <dbReference type="Proteomes" id="UP000460718"/>
    </source>
</evidence>
<evidence type="ECO:0000313" key="9">
    <source>
        <dbReference type="EMBL" id="KAE9298679.1"/>
    </source>
</evidence>
<dbReference type="EMBL" id="QXGF01000744">
    <property type="protein sequence ID" value="KAE8936151.1"/>
    <property type="molecule type" value="Genomic_DNA"/>
</dbReference>
<dbReference type="Proteomes" id="UP000488956">
    <property type="component" value="Unassembled WGS sequence"/>
</dbReference>
<dbReference type="AlphaFoldDB" id="A0A6A3EVU5"/>
<dbReference type="Proteomes" id="UP000441208">
    <property type="component" value="Unassembled WGS sequence"/>
</dbReference>
<evidence type="ECO:0000313" key="12">
    <source>
        <dbReference type="Proteomes" id="UP000437068"/>
    </source>
</evidence>
<sequence>MSTTTASTFLTKLKQFNGTGFPAWGTQVKLVVEVKGLWDAVQQHTPTDVELKLERDVYVAGVGTSAASGTPSTPGTSPASPLHDRMLKQKMASSIILGALTEKLAAEVNLLENPLIMIRHLRMTYNGKCSASVGAAKREYIGLYLEGLVNDRIHQEDATRDR</sequence>
<evidence type="ECO:0000313" key="7">
    <source>
        <dbReference type="EMBL" id="KAE9217281.1"/>
    </source>
</evidence>
<evidence type="ECO:0000313" key="14">
    <source>
        <dbReference type="Proteomes" id="UP000440732"/>
    </source>
</evidence>
<evidence type="ECO:0000313" key="5">
    <source>
        <dbReference type="EMBL" id="KAE9142996.1"/>
    </source>
</evidence>
<dbReference type="Proteomes" id="UP000429523">
    <property type="component" value="Unassembled WGS sequence"/>
</dbReference>
<evidence type="ECO:0000313" key="6">
    <source>
        <dbReference type="EMBL" id="KAE9200840.1"/>
    </source>
</evidence>
<gene>
    <name evidence="9" type="ORF">PF001_g15813</name>
    <name evidence="7" type="ORF">PF002_g16843</name>
    <name evidence="8" type="ORF">PF004_g11900</name>
    <name evidence="6" type="ORF">PF005_g15186</name>
    <name evidence="5" type="ORF">PF006_g11937</name>
    <name evidence="4" type="ORF">PF007_g16313</name>
    <name evidence="1" type="ORF">PF009_g13912</name>
    <name evidence="3" type="ORF">PF010_g16048</name>
    <name evidence="2" type="ORF">PF011_g15211</name>
</gene>
<accession>A0A6A3EVU5</accession>
<proteinExistence type="predicted"/>
<dbReference type="EMBL" id="QXGD01001017">
    <property type="protein sequence ID" value="KAE9217281.1"/>
    <property type="molecule type" value="Genomic_DNA"/>
</dbReference>
<evidence type="ECO:0000313" key="17">
    <source>
        <dbReference type="Proteomes" id="UP000476176"/>
    </source>
</evidence>
<evidence type="ECO:0008006" key="19">
    <source>
        <dbReference type="Google" id="ProtNLM"/>
    </source>
</evidence>
<dbReference type="Proteomes" id="UP000437068">
    <property type="component" value="Unassembled WGS sequence"/>
</dbReference>